<proteinExistence type="predicted"/>
<dbReference type="Proteomes" id="UP001283361">
    <property type="component" value="Unassembled WGS sequence"/>
</dbReference>
<sequence length="113" mass="12678">MRKHDRHAVQRTHQVNRASGEVLALTFSKELDLQASLLMAVRLMPASHSVDFRTQDQQLKRNNKLEASAFAFIQNASWVRHCCSIDASLQLLGVAGGSLNMRQDKLSGCSKYH</sequence>
<name>A0AAE1CPV3_9GAST</name>
<keyword evidence="2" id="KW-1185">Reference proteome</keyword>
<dbReference type="AlphaFoldDB" id="A0AAE1CPV3"/>
<comment type="caution">
    <text evidence="1">The sequence shown here is derived from an EMBL/GenBank/DDBJ whole genome shotgun (WGS) entry which is preliminary data.</text>
</comment>
<evidence type="ECO:0000313" key="1">
    <source>
        <dbReference type="EMBL" id="KAK3725747.1"/>
    </source>
</evidence>
<protein>
    <submittedName>
        <fullName evidence="1">Uncharacterized protein</fullName>
    </submittedName>
</protein>
<organism evidence="1 2">
    <name type="scientific">Elysia crispata</name>
    <name type="common">lettuce slug</name>
    <dbReference type="NCBI Taxonomy" id="231223"/>
    <lineage>
        <taxon>Eukaryota</taxon>
        <taxon>Metazoa</taxon>
        <taxon>Spiralia</taxon>
        <taxon>Lophotrochozoa</taxon>
        <taxon>Mollusca</taxon>
        <taxon>Gastropoda</taxon>
        <taxon>Heterobranchia</taxon>
        <taxon>Euthyneura</taxon>
        <taxon>Panpulmonata</taxon>
        <taxon>Sacoglossa</taxon>
        <taxon>Placobranchoidea</taxon>
        <taxon>Plakobranchidae</taxon>
        <taxon>Elysia</taxon>
    </lineage>
</organism>
<accession>A0AAE1CPV3</accession>
<gene>
    <name evidence="1" type="ORF">RRG08_012829</name>
</gene>
<dbReference type="EMBL" id="JAWDGP010007328">
    <property type="protein sequence ID" value="KAK3725747.1"/>
    <property type="molecule type" value="Genomic_DNA"/>
</dbReference>
<evidence type="ECO:0000313" key="2">
    <source>
        <dbReference type="Proteomes" id="UP001283361"/>
    </source>
</evidence>
<reference evidence="1" key="1">
    <citation type="journal article" date="2023" name="G3 (Bethesda)">
        <title>A reference genome for the long-term kleptoplast-retaining sea slug Elysia crispata morphotype clarki.</title>
        <authorList>
            <person name="Eastman K.E."/>
            <person name="Pendleton A.L."/>
            <person name="Shaikh M.A."/>
            <person name="Suttiyut T."/>
            <person name="Ogas R."/>
            <person name="Tomko P."/>
            <person name="Gavelis G."/>
            <person name="Widhalm J.R."/>
            <person name="Wisecaver J.H."/>
        </authorList>
    </citation>
    <scope>NUCLEOTIDE SEQUENCE</scope>
    <source>
        <strain evidence="1">ECLA1</strain>
    </source>
</reference>